<keyword evidence="1" id="KW-0472">Membrane</keyword>
<protein>
    <recommendedName>
        <fullName evidence="4">RDD domain-containing protein</fullName>
    </recommendedName>
</protein>
<evidence type="ECO:0000313" key="2">
    <source>
        <dbReference type="EMBL" id="MFD2614603.1"/>
    </source>
</evidence>
<dbReference type="Proteomes" id="UP001597541">
    <property type="component" value="Unassembled WGS sequence"/>
</dbReference>
<accession>A0ABW5PH63</accession>
<keyword evidence="1" id="KW-0812">Transmembrane</keyword>
<gene>
    <name evidence="2" type="ORF">ACFSUF_19515</name>
</gene>
<evidence type="ECO:0000256" key="1">
    <source>
        <dbReference type="SAM" id="Phobius"/>
    </source>
</evidence>
<organism evidence="2 3">
    <name type="scientific">Paenibacillus gansuensis</name>
    <dbReference type="NCBI Taxonomy" id="306542"/>
    <lineage>
        <taxon>Bacteria</taxon>
        <taxon>Bacillati</taxon>
        <taxon>Bacillota</taxon>
        <taxon>Bacilli</taxon>
        <taxon>Bacillales</taxon>
        <taxon>Paenibacillaceae</taxon>
        <taxon>Paenibacillus</taxon>
    </lineage>
</organism>
<sequence>MDKWLKDIESSKYGRKVISPENKNTTVSEHVVYHVIQEQVKYVGFWRRLFAFLIDSTLVGALLTILNTSIIWEIIIWFFYQSYWPSTYLQGTIGKLAIGAVITDNKGAKLFLYF</sequence>
<evidence type="ECO:0000313" key="3">
    <source>
        <dbReference type="Proteomes" id="UP001597541"/>
    </source>
</evidence>
<dbReference type="EMBL" id="JBHUME010000013">
    <property type="protein sequence ID" value="MFD2614603.1"/>
    <property type="molecule type" value="Genomic_DNA"/>
</dbReference>
<dbReference type="RefSeq" id="WP_377605633.1">
    <property type="nucleotide sequence ID" value="NZ_JBHUME010000013.1"/>
</dbReference>
<comment type="caution">
    <text evidence="2">The sequence shown here is derived from an EMBL/GenBank/DDBJ whole genome shotgun (WGS) entry which is preliminary data.</text>
</comment>
<keyword evidence="1" id="KW-1133">Transmembrane helix</keyword>
<feature type="transmembrane region" description="Helical" evidence="1">
    <location>
        <begin position="49"/>
        <end position="80"/>
    </location>
</feature>
<reference evidence="3" key="1">
    <citation type="journal article" date="2019" name="Int. J. Syst. Evol. Microbiol.">
        <title>The Global Catalogue of Microorganisms (GCM) 10K type strain sequencing project: providing services to taxonomists for standard genome sequencing and annotation.</title>
        <authorList>
            <consortium name="The Broad Institute Genomics Platform"/>
            <consortium name="The Broad Institute Genome Sequencing Center for Infectious Disease"/>
            <person name="Wu L."/>
            <person name="Ma J."/>
        </authorList>
    </citation>
    <scope>NUCLEOTIDE SEQUENCE [LARGE SCALE GENOMIC DNA]</scope>
    <source>
        <strain evidence="3">KCTC 3950</strain>
    </source>
</reference>
<name>A0ABW5PH63_9BACL</name>
<evidence type="ECO:0008006" key="4">
    <source>
        <dbReference type="Google" id="ProtNLM"/>
    </source>
</evidence>
<keyword evidence="3" id="KW-1185">Reference proteome</keyword>
<proteinExistence type="predicted"/>